<evidence type="ECO:0000256" key="5">
    <source>
        <dbReference type="ARBA" id="ARBA00040228"/>
    </source>
</evidence>
<evidence type="ECO:0000256" key="1">
    <source>
        <dbReference type="ARBA" id="ARBA00004117"/>
    </source>
</evidence>
<keyword evidence="10" id="KW-0966">Cell projection</keyword>
<evidence type="ECO:0000256" key="2">
    <source>
        <dbReference type="ARBA" id="ARBA00009677"/>
    </source>
</evidence>
<reference evidence="10 11" key="1">
    <citation type="submission" date="2016-04" db="EMBL/GenBank/DDBJ databases">
        <title>Complete genome sequence of natural rubber-degrading, novel Gram-negative bacterium, Rhizobacter gummiphilus strain NS21.</title>
        <authorList>
            <person name="Tabata M."/>
            <person name="Kasai D."/>
            <person name="Fukuda M."/>
        </authorList>
    </citation>
    <scope>NUCLEOTIDE SEQUENCE [LARGE SCALE GENOMIC DNA]</scope>
    <source>
        <strain evidence="10 11">NS21</strain>
    </source>
</reference>
<dbReference type="NCBIfam" id="TIGR02490">
    <property type="entry name" value="flgF"/>
    <property type="match status" value="1"/>
</dbReference>
<keyword evidence="10" id="KW-0282">Flagellum</keyword>
<proteinExistence type="inferred from homology"/>
<sequence>MDRMIYLSMSGAKASMQRQDTLANNLANVSTPGFRAELQAFRAVPVQGSGASTRVYALESTPGYNDASGPITSTGRNLDVAVQGNSWLSVQALDGSEAYTRGGALDITADGTLVTRSGLQVLGDGGPIQVPQDTEISIGGDGTVSAKDRNGRTTSLGKLKLVTPETKLERGEDGLFRAEGGDPLDADANARVQDGALEGSNVSAIETMVSMIAAARQFEAQMKMVQTAEQDERAASQLLSNAPR</sequence>
<dbReference type="GO" id="GO:0030694">
    <property type="term" value="C:bacterial-type flagellum basal body, rod"/>
    <property type="evidence" value="ECO:0007669"/>
    <property type="project" value="UniProtKB-UniRule"/>
</dbReference>
<dbReference type="InterPro" id="IPR037925">
    <property type="entry name" value="FlgE/F/G-like"/>
</dbReference>
<dbReference type="InterPro" id="IPR019776">
    <property type="entry name" value="Flagellar_basal_body_rod_CS"/>
</dbReference>
<keyword evidence="3 6" id="KW-0975">Bacterial flagellum</keyword>
<dbReference type="EMBL" id="CP015118">
    <property type="protein sequence ID" value="ARN21599.1"/>
    <property type="molecule type" value="Genomic_DNA"/>
</dbReference>
<gene>
    <name evidence="10" type="primary">flgF</name>
    <name evidence="10" type="ORF">A4W93_17790</name>
</gene>
<evidence type="ECO:0000259" key="8">
    <source>
        <dbReference type="Pfam" id="PF06429"/>
    </source>
</evidence>
<dbReference type="OrthoDB" id="9804559at2"/>
<dbReference type="RefSeq" id="WP_085751890.1">
    <property type="nucleotide sequence ID" value="NZ_BSPR01000019.1"/>
</dbReference>
<evidence type="ECO:0000256" key="4">
    <source>
        <dbReference type="ARBA" id="ARBA00038560"/>
    </source>
</evidence>
<dbReference type="PANTHER" id="PTHR30435">
    <property type="entry name" value="FLAGELLAR PROTEIN"/>
    <property type="match status" value="1"/>
</dbReference>
<dbReference type="NCBIfam" id="TIGR03506">
    <property type="entry name" value="FlgEFG_subfam"/>
    <property type="match status" value="1"/>
</dbReference>
<feature type="domain" description="Flagellar basal body rod protein N-terminal" evidence="7">
    <location>
        <begin position="5"/>
        <end position="35"/>
    </location>
</feature>
<dbReference type="InterPro" id="IPR001444">
    <property type="entry name" value="Flag_bb_rod_N"/>
</dbReference>
<comment type="subcellular location">
    <subcellularLocation>
        <location evidence="1 6">Bacterial flagellum basal body</location>
    </subcellularLocation>
</comment>
<dbReference type="Proteomes" id="UP000193427">
    <property type="component" value="Chromosome"/>
</dbReference>
<protein>
    <recommendedName>
        <fullName evidence="5 6">Flagellar basal-body rod protein FlgF</fullName>
    </recommendedName>
</protein>
<dbReference type="PANTHER" id="PTHR30435:SF18">
    <property type="entry name" value="FLAGELLAR BASAL-BODY ROD PROTEIN FLGF"/>
    <property type="match status" value="1"/>
</dbReference>
<comment type="subunit">
    <text evidence="4 6">The basal body constitutes a major portion of the flagellar organelle and consists of five rings (E,L,P,S, and M) mounted on a central rod. The rod consists of about 26 subunits of FlgG in the distal portion, and FlgB, FlgC and FlgF are thought to build up the proximal portion of the rod with about 6 subunits each.</text>
</comment>
<evidence type="ECO:0000256" key="3">
    <source>
        <dbReference type="ARBA" id="ARBA00023143"/>
    </source>
</evidence>
<dbReference type="STRING" id="946333.A4W93_17790"/>
<dbReference type="Pfam" id="PF22692">
    <property type="entry name" value="LlgE_F_G_D1"/>
    <property type="match status" value="1"/>
</dbReference>
<evidence type="ECO:0000259" key="7">
    <source>
        <dbReference type="Pfam" id="PF00460"/>
    </source>
</evidence>
<organism evidence="10 11">
    <name type="scientific">Piscinibacter gummiphilus</name>
    <dbReference type="NCBI Taxonomy" id="946333"/>
    <lineage>
        <taxon>Bacteria</taxon>
        <taxon>Pseudomonadati</taxon>
        <taxon>Pseudomonadota</taxon>
        <taxon>Betaproteobacteria</taxon>
        <taxon>Burkholderiales</taxon>
        <taxon>Sphaerotilaceae</taxon>
        <taxon>Piscinibacter</taxon>
    </lineage>
</organism>
<dbReference type="InterPro" id="IPR012836">
    <property type="entry name" value="FlgF"/>
</dbReference>
<dbReference type="InterPro" id="IPR053967">
    <property type="entry name" value="LlgE_F_G-like_D1"/>
</dbReference>
<feature type="domain" description="Flagellar basal-body/hook protein C-terminal" evidence="8">
    <location>
        <begin position="193"/>
        <end position="238"/>
    </location>
</feature>
<evidence type="ECO:0000256" key="6">
    <source>
        <dbReference type="RuleBase" id="RU362116"/>
    </source>
</evidence>
<dbReference type="AlphaFoldDB" id="A0A1W6LBF9"/>
<name>A0A1W6LBF9_9BURK</name>
<dbReference type="KEGG" id="rgu:A4W93_17790"/>
<dbReference type="Pfam" id="PF00460">
    <property type="entry name" value="Flg_bb_rod"/>
    <property type="match status" value="1"/>
</dbReference>
<dbReference type="PROSITE" id="PS00588">
    <property type="entry name" value="FLAGELLA_BB_ROD"/>
    <property type="match status" value="1"/>
</dbReference>
<keyword evidence="11" id="KW-1185">Reference proteome</keyword>
<dbReference type="InterPro" id="IPR010930">
    <property type="entry name" value="Flg_bb/hook_C_dom"/>
</dbReference>
<dbReference type="SUPFAM" id="SSF117143">
    <property type="entry name" value="Flagellar hook protein flgE"/>
    <property type="match status" value="1"/>
</dbReference>
<evidence type="ECO:0000259" key="9">
    <source>
        <dbReference type="Pfam" id="PF22692"/>
    </source>
</evidence>
<evidence type="ECO:0000313" key="10">
    <source>
        <dbReference type="EMBL" id="ARN21599.1"/>
    </source>
</evidence>
<comment type="similarity">
    <text evidence="2 6">Belongs to the flagella basal body rod proteins family.</text>
</comment>
<feature type="domain" description="Flagellar hook protein FlgE/F/G-like D1" evidence="9">
    <location>
        <begin position="81"/>
        <end position="146"/>
    </location>
</feature>
<keyword evidence="10" id="KW-0969">Cilium</keyword>
<dbReference type="GO" id="GO:0071978">
    <property type="term" value="P:bacterial-type flagellum-dependent swarming motility"/>
    <property type="evidence" value="ECO:0007669"/>
    <property type="project" value="TreeGrafter"/>
</dbReference>
<dbReference type="NCBIfam" id="NF009280">
    <property type="entry name" value="PRK12640.1"/>
    <property type="match status" value="1"/>
</dbReference>
<dbReference type="Pfam" id="PF06429">
    <property type="entry name" value="Flg_bbr_C"/>
    <property type="match status" value="1"/>
</dbReference>
<accession>A0A1W6LBF9</accession>
<dbReference type="InterPro" id="IPR020013">
    <property type="entry name" value="Flagellar_FlgE/F/G"/>
</dbReference>
<evidence type="ECO:0000313" key="11">
    <source>
        <dbReference type="Proteomes" id="UP000193427"/>
    </source>
</evidence>